<evidence type="ECO:0000313" key="2">
    <source>
        <dbReference type="EMBL" id="GAF93259.1"/>
    </source>
</evidence>
<dbReference type="Gene3D" id="1.10.599.10">
    <property type="entry name" value="Aldehyde Ferredoxin Oxidoreductase Protein, subunit A, domain 3"/>
    <property type="match status" value="1"/>
</dbReference>
<dbReference type="GO" id="GO:0051536">
    <property type="term" value="F:iron-sulfur cluster binding"/>
    <property type="evidence" value="ECO:0007669"/>
    <property type="project" value="InterPro"/>
</dbReference>
<reference evidence="2" key="1">
    <citation type="journal article" date="2014" name="Front. Microbiol.">
        <title>High frequency of phylogenetically diverse reductive dehalogenase-homologous genes in deep subseafloor sedimentary metagenomes.</title>
        <authorList>
            <person name="Kawai M."/>
            <person name="Futagami T."/>
            <person name="Toyoda A."/>
            <person name="Takaki Y."/>
            <person name="Nishi S."/>
            <person name="Hori S."/>
            <person name="Arai W."/>
            <person name="Tsubouchi T."/>
            <person name="Morono Y."/>
            <person name="Uchiyama I."/>
            <person name="Ito T."/>
            <person name="Fujiyama A."/>
            <person name="Inagaki F."/>
            <person name="Takami H."/>
        </authorList>
    </citation>
    <scope>NUCLEOTIDE SEQUENCE</scope>
    <source>
        <strain evidence="2">Expedition CK06-06</strain>
    </source>
</reference>
<comment type="caution">
    <text evidence="2">The sequence shown here is derived from an EMBL/GenBank/DDBJ whole genome shotgun (WGS) entry which is preliminary data.</text>
</comment>
<dbReference type="InterPro" id="IPR036021">
    <property type="entry name" value="Tungsten_al_ferr_oxy-like_C"/>
</dbReference>
<dbReference type="InterPro" id="IPR051919">
    <property type="entry name" value="W-dependent_AOR"/>
</dbReference>
<feature type="non-terminal residue" evidence="2">
    <location>
        <position position="1"/>
    </location>
</feature>
<dbReference type="SUPFAM" id="SSF48310">
    <property type="entry name" value="Aldehyde ferredoxin oxidoreductase, C-terminal domains"/>
    <property type="match status" value="1"/>
</dbReference>
<dbReference type="AlphaFoldDB" id="X0TJ35"/>
<dbReference type="InterPro" id="IPR001203">
    <property type="entry name" value="OxRdtase_Ald_Fedxn_C"/>
</dbReference>
<dbReference type="PANTHER" id="PTHR30038">
    <property type="entry name" value="ALDEHYDE FERREDOXIN OXIDOREDUCTASE"/>
    <property type="match status" value="1"/>
</dbReference>
<organism evidence="2">
    <name type="scientific">marine sediment metagenome</name>
    <dbReference type="NCBI Taxonomy" id="412755"/>
    <lineage>
        <taxon>unclassified sequences</taxon>
        <taxon>metagenomes</taxon>
        <taxon>ecological metagenomes</taxon>
    </lineage>
</organism>
<protein>
    <recommendedName>
        <fullName evidence="1">Aldehyde ferredoxin oxidoreductase C-terminal domain-containing protein</fullName>
    </recommendedName>
</protein>
<evidence type="ECO:0000259" key="1">
    <source>
        <dbReference type="Pfam" id="PF01314"/>
    </source>
</evidence>
<gene>
    <name evidence="2" type="ORF">S01H1_25919</name>
</gene>
<feature type="domain" description="Aldehyde ferredoxin oxidoreductase C-terminal" evidence="1">
    <location>
        <begin position="1"/>
        <end position="115"/>
    </location>
</feature>
<dbReference type="InterPro" id="IPR013985">
    <property type="entry name" value="Ald_Fedxn_OxRdtase_dom3"/>
</dbReference>
<dbReference type="PANTHER" id="PTHR30038:SF0">
    <property type="entry name" value="TUNGSTEN-CONTAINING ALDEHYDE FERREDOXIN OXIDOREDUCTASE"/>
    <property type="match status" value="1"/>
</dbReference>
<dbReference type="EMBL" id="BARS01015688">
    <property type="protein sequence ID" value="GAF93259.1"/>
    <property type="molecule type" value="Genomic_DNA"/>
</dbReference>
<dbReference type="GO" id="GO:0016625">
    <property type="term" value="F:oxidoreductase activity, acting on the aldehyde or oxo group of donors, iron-sulfur protein as acceptor"/>
    <property type="evidence" value="ECO:0007669"/>
    <property type="project" value="InterPro"/>
</dbReference>
<sequence>LIDCLGVCRLTNREVPELLVGMLNAATGWDFTWEEAMRVGLRSVNLLRAFNIRHGYKPDVEVPSPRYGSTPTDGPSKGISIAPVWGEMLDIYYREMGWDRATGKPLPETLQKLDLASTIPDLWSDKGR</sequence>
<proteinExistence type="predicted"/>
<accession>X0TJ35</accession>
<name>X0TJ35_9ZZZZ</name>
<dbReference type="GO" id="GO:0009055">
    <property type="term" value="F:electron transfer activity"/>
    <property type="evidence" value="ECO:0007669"/>
    <property type="project" value="InterPro"/>
</dbReference>
<dbReference type="Pfam" id="PF01314">
    <property type="entry name" value="AFOR_C"/>
    <property type="match status" value="1"/>
</dbReference>